<evidence type="ECO:0000256" key="1">
    <source>
        <dbReference type="SAM" id="MobiDB-lite"/>
    </source>
</evidence>
<name>A0A8S5NUK0_9CAUD</name>
<feature type="region of interest" description="Disordered" evidence="1">
    <location>
        <begin position="73"/>
        <end position="93"/>
    </location>
</feature>
<reference evidence="2" key="1">
    <citation type="journal article" date="2021" name="Proc. Natl. Acad. Sci. U.S.A.">
        <title>A Catalog of Tens of Thousands of Viruses from Human Metagenomes Reveals Hidden Associations with Chronic Diseases.</title>
        <authorList>
            <person name="Tisza M.J."/>
            <person name="Buck C.B."/>
        </authorList>
    </citation>
    <scope>NUCLEOTIDE SEQUENCE</scope>
    <source>
        <strain evidence="2">CtQ091</strain>
    </source>
</reference>
<dbReference type="EMBL" id="BK015252">
    <property type="protein sequence ID" value="DAD98044.1"/>
    <property type="molecule type" value="Genomic_DNA"/>
</dbReference>
<protein>
    <submittedName>
        <fullName evidence="2">Uncharacterized protein</fullName>
    </submittedName>
</protein>
<proteinExistence type="predicted"/>
<sequence length="93" mass="10099">MTTHTNTTITVYEPNSPAPITDATNTGNPTLIRQALAHKIATVIDDPRTGDTALTKLTAQLIQITDQLATTQNENTQTHTTDIPNETQTWDGI</sequence>
<feature type="compositionally biased region" description="Polar residues" evidence="1">
    <location>
        <begin position="1"/>
        <end position="10"/>
    </location>
</feature>
<feature type="region of interest" description="Disordered" evidence="1">
    <location>
        <begin position="1"/>
        <end position="25"/>
    </location>
</feature>
<organism evidence="2">
    <name type="scientific">Siphoviridae sp. ctQ091</name>
    <dbReference type="NCBI Taxonomy" id="2825490"/>
    <lineage>
        <taxon>Viruses</taxon>
        <taxon>Duplodnaviria</taxon>
        <taxon>Heunggongvirae</taxon>
        <taxon>Uroviricota</taxon>
        <taxon>Caudoviricetes</taxon>
    </lineage>
</organism>
<evidence type="ECO:0000313" key="2">
    <source>
        <dbReference type="EMBL" id="DAD98044.1"/>
    </source>
</evidence>
<feature type="compositionally biased region" description="Polar residues" evidence="1">
    <location>
        <begin position="82"/>
        <end position="93"/>
    </location>
</feature>
<accession>A0A8S5NUK0</accession>